<evidence type="ECO:0000313" key="2">
    <source>
        <dbReference type="Proteomes" id="UP000271010"/>
    </source>
</evidence>
<dbReference type="RefSeq" id="WP_123131651.1">
    <property type="nucleotide sequence ID" value="NZ_RJJE01000002.1"/>
</dbReference>
<proteinExistence type="predicted"/>
<comment type="caution">
    <text evidence="1">The sequence shown here is derived from an EMBL/GenBank/DDBJ whole genome shotgun (WGS) entry which is preliminary data.</text>
</comment>
<dbReference type="InterPro" id="IPR036271">
    <property type="entry name" value="Tet_transcr_reg_TetR-rel_C_sf"/>
</dbReference>
<gene>
    <name evidence="1" type="ORF">EFA69_03240</name>
</gene>
<keyword evidence="2" id="KW-1185">Reference proteome</keyword>
<dbReference type="Gene3D" id="1.10.357.10">
    <property type="entry name" value="Tetracycline Repressor, domain 2"/>
    <property type="match status" value="1"/>
</dbReference>
<dbReference type="SUPFAM" id="SSF48498">
    <property type="entry name" value="Tetracyclin repressor-like, C-terminal domain"/>
    <property type="match status" value="1"/>
</dbReference>
<dbReference type="OrthoDB" id="881297at2"/>
<dbReference type="InterPro" id="IPR009057">
    <property type="entry name" value="Homeodomain-like_sf"/>
</dbReference>
<dbReference type="EMBL" id="RJJE01000002">
    <property type="protein sequence ID" value="RNI32351.1"/>
    <property type="molecule type" value="Genomic_DNA"/>
</dbReference>
<organism evidence="1 2">
    <name type="scientific">Rufibacter immobilis</name>
    <dbReference type="NCBI Taxonomy" id="1348778"/>
    <lineage>
        <taxon>Bacteria</taxon>
        <taxon>Pseudomonadati</taxon>
        <taxon>Bacteroidota</taxon>
        <taxon>Cytophagia</taxon>
        <taxon>Cytophagales</taxon>
        <taxon>Hymenobacteraceae</taxon>
        <taxon>Rufibacter</taxon>
    </lineage>
</organism>
<name>A0A3M9N3H2_9BACT</name>
<dbReference type="SUPFAM" id="SSF46689">
    <property type="entry name" value="Homeodomain-like"/>
    <property type="match status" value="1"/>
</dbReference>
<sequence>MMKKELLRTAMRSFSANGVKGLTERQLMQEHVLTAAEFHEAFKDKEDFLRQAVELYLEEQKEVQLSLLKEADHSIAKLMQVIKHHVEQLQQINPALFVQIQYLYPRIWSLYLRHAQMHSYYLFYDLLNKGIQQQLFRPDLNIEVVTKVLLEQINILLNHAIFPPHRYNMAEVFRGIFLYYLKGISTERGNKELENFFSTFTQ</sequence>
<evidence type="ECO:0000313" key="1">
    <source>
        <dbReference type="EMBL" id="RNI32351.1"/>
    </source>
</evidence>
<dbReference type="Proteomes" id="UP000271010">
    <property type="component" value="Unassembled WGS sequence"/>
</dbReference>
<protein>
    <submittedName>
        <fullName evidence="1">TetR/AcrR family transcriptional regulator</fullName>
    </submittedName>
</protein>
<reference evidence="1 2" key="1">
    <citation type="submission" date="2018-11" db="EMBL/GenBank/DDBJ databases">
        <title>Rufibacter latericius sp. nov., isolated from water in Baiyang Lake.</title>
        <authorList>
            <person name="Yang Y."/>
        </authorList>
    </citation>
    <scope>NUCLEOTIDE SEQUENCE [LARGE SCALE GENOMIC DNA]</scope>
    <source>
        <strain evidence="1 2">MCC P1</strain>
    </source>
</reference>
<accession>A0A3M9N3H2</accession>
<dbReference type="AlphaFoldDB" id="A0A3M9N3H2"/>